<dbReference type="GO" id="GO:0003677">
    <property type="term" value="F:DNA binding"/>
    <property type="evidence" value="ECO:0007669"/>
    <property type="project" value="UniProtKB-KW"/>
</dbReference>
<evidence type="ECO:0000256" key="6">
    <source>
        <dbReference type="ARBA" id="ARBA00023163"/>
    </source>
</evidence>
<evidence type="ECO:0000256" key="4">
    <source>
        <dbReference type="ARBA" id="ARBA00023015"/>
    </source>
</evidence>
<evidence type="ECO:0000256" key="5">
    <source>
        <dbReference type="ARBA" id="ARBA00023125"/>
    </source>
</evidence>
<dbReference type="InterPro" id="IPR036864">
    <property type="entry name" value="Zn2-C6_fun-type_DNA-bd_sf"/>
</dbReference>
<reference evidence="10 11" key="1">
    <citation type="journal article" date="2016" name="Genome Biol. Evol.">
        <title>Divergent and convergent evolution of fungal pathogenicity.</title>
        <authorList>
            <person name="Shang Y."/>
            <person name="Xiao G."/>
            <person name="Zheng P."/>
            <person name="Cen K."/>
            <person name="Zhan S."/>
            <person name="Wang C."/>
        </authorList>
    </citation>
    <scope>NUCLEOTIDE SEQUENCE [LARGE SCALE GENOMIC DNA]</scope>
    <source>
        <strain evidence="10 11">RCEF 264</strain>
    </source>
</reference>
<dbReference type="PROSITE" id="PS00463">
    <property type="entry name" value="ZN2_CY6_FUNGAL_1"/>
    <property type="match status" value="1"/>
</dbReference>
<comment type="caution">
    <text evidence="10">The sequence shown here is derived from an EMBL/GenBank/DDBJ whole genome shotgun (WGS) entry which is preliminary data.</text>
</comment>
<protein>
    <submittedName>
        <fullName evidence="10">Transcription factor</fullName>
    </submittedName>
</protein>
<dbReference type="AlphaFoldDB" id="A0A162JGJ3"/>
<keyword evidence="7" id="KW-0539">Nucleus</keyword>
<evidence type="ECO:0000256" key="8">
    <source>
        <dbReference type="SAM" id="MobiDB-lite"/>
    </source>
</evidence>
<dbReference type="GO" id="GO:0008270">
    <property type="term" value="F:zinc ion binding"/>
    <property type="evidence" value="ECO:0007669"/>
    <property type="project" value="InterPro"/>
</dbReference>
<evidence type="ECO:0000256" key="3">
    <source>
        <dbReference type="ARBA" id="ARBA00022833"/>
    </source>
</evidence>
<evidence type="ECO:0000256" key="7">
    <source>
        <dbReference type="ARBA" id="ARBA00023242"/>
    </source>
</evidence>
<feature type="compositionally biased region" description="Polar residues" evidence="8">
    <location>
        <begin position="145"/>
        <end position="158"/>
    </location>
</feature>
<dbReference type="OrthoDB" id="4161332at2759"/>
<dbReference type="CDD" id="cd00067">
    <property type="entry name" value="GAL4"/>
    <property type="match status" value="1"/>
</dbReference>
<name>A0A162JGJ3_9HYPO</name>
<comment type="subcellular location">
    <subcellularLocation>
        <location evidence="1">Nucleus</location>
    </subcellularLocation>
</comment>
<accession>A0A162JGJ3</accession>
<feature type="region of interest" description="Disordered" evidence="8">
    <location>
        <begin position="228"/>
        <end position="320"/>
    </location>
</feature>
<dbReference type="SMART" id="SM00066">
    <property type="entry name" value="GAL4"/>
    <property type="match status" value="1"/>
</dbReference>
<keyword evidence="3" id="KW-0862">Zinc</keyword>
<feature type="compositionally biased region" description="Acidic residues" evidence="8">
    <location>
        <begin position="258"/>
        <end position="269"/>
    </location>
</feature>
<dbReference type="GO" id="GO:0006351">
    <property type="term" value="P:DNA-templated transcription"/>
    <property type="evidence" value="ECO:0007669"/>
    <property type="project" value="InterPro"/>
</dbReference>
<feature type="compositionally biased region" description="Low complexity" evidence="8">
    <location>
        <begin position="235"/>
        <end position="253"/>
    </location>
</feature>
<dbReference type="EMBL" id="AZHD01000001">
    <property type="protein sequence ID" value="OAA68632.1"/>
    <property type="molecule type" value="Genomic_DNA"/>
</dbReference>
<feature type="region of interest" description="Disordered" evidence="8">
    <location>
        <begin position="134"/>
        <end position="165"/>
    </location>
</feature>
<dbReference type="Pfam" id="PF00172">
    <property type="entry name" value="Zn_clus"/>
    <property type="match status" value="1"/>
</dbReference>
<keyword evidence="5" id="KW-0238">DNA-binding</keyword>
<dbReference type="STRING" id="1081102.A0A162JGJ3"/>
<evidence type="ECO:0000313" key="10">
    <source>
        <dbReference type="EMBL" id="OAA68632.1"/>
    </source>
</evidence>
<evidence type="ECO:0000259" key="9">
    <source>
        <dbReference type="PROSITE" id="PS50048"/>
    </source>
</evidence>
<dbReference type="Pfam" id="PF04082">
    <property type="entry name" value="Fungal_trans"/>
    <property type="match status" value="1"/>
</dbReference>
<dbReference type="InterPro" id="IPR007219">
    <property type="entry name" value="XnlR_reg_dom"/>
</dbReference>
<dbReference type="CDD" id="cd12148">
    <property type="entry name" value="fungal_TF_MHR"/>
    <property type="match status" value="1"/>
</dbReference>
<dbReference type="GO" id="GO:0000981">
    <property type="term" value="F:DNA-binding transcription factor activity, RNA polymerase II-specific"/>
    <property type="evidence" value="ECO:0007669"/>
    <property type="project" value="InterPro"/>
</dbReference>
<dbReference type="InterPro" id="IPR051615">
    <property type="entry name" value="Transcr_Regulatory_Elem"/>
</dbReference>
<dbReference type="PROSITE" id="PS50048">
    <property type="entry name" value="ZN2_CY6_FUNGAL_2"/>
    <property type="match status" value="1"/>
</dbReference>
<sequence length="905" mass="97063">MSLRTARTSDTSSCTTDRRIAKRAARLGGTGSGSGSGSGGGAGGVCKSCVHCRQKKVRCDGARPQCQACIANRQECVYPQDGRRHARPSSAKVQSLEAGLALLWGQMKALGVLSPDIDMPDILQSSSDRLFRAQQTPRSDYGDQGPSSRSSVPLSTNDDAVATSAPTPGLARLLSVPHAHMEAAQASRDDDDGGDDEEGGVAGEWAVVPAETTHRAYYGPGQGLPLVSHLHAPQSSQGRSSSSSSVSSSLSSSADTTLQDDEPDAELEDSSLSPSEARVAGVSQHEGGLSVHGLSSILTPDSPVPPSGGHSTKQQPAREASTVAAMTAAAKARLVSNAALQRQRESRLFRAPRNTLDLDGVDPEMARHLLDLHWNRQHYAYLLTYRPAIMDSLAHGGGPWANKLLLNAIYYSSCLYSDRACLRADPADPQSAGLRFYTRFRQLLGDAVVEPSIPSAVALLLCGATLVSQGRASAGWTLCGTAYRMITDLGVHLMLAPAAGSAGTTGAAVDSAARHLLHGDMEREMRKRLYWGAFITDATQSLYLGRPPALALADARVPQLLLDTYEELEEWTPYVDYMAPSSSPQDALLRSYAPRPAHAVSTFQAMARLFAISSRMSRAFYGIDTVKQPGEHLVATRERISRQLEQWRATLRPHQRFDPDVDPVVPPHQITPHTTFHVLNIMLLRPFLAEGHLRQHSSEPEKETMARACIGHAMAIQKLVAAYRRAFTLRRAPFLLSYAVYSAVVVVLKRDASERVCLRDAVGFFWTALSELQRGCNFGLQKPLAILRQMMAEMGETNETGGGHTTGEASETAPRPDPATAAPPPDGMLSMLDKYANGGAAAAAAGDGTTLGSGLSPMDAGISPELSDPLFYVPDCGTLDFLDDQERIISDDALYGLFAPPQSFF</sequence>
<evidence type="ECO:0000256" key="1">
    <source>
        <dbReference type="ARBA" id="ARBA00004123"/>
    </source>
</evidence>
<feature type="domain" description="Zn(2)-C6 fungal-type" evidence="9">
    <location>
        <begin position="48"/>
        <end position="78"/>
    </location>
</feature>
<dbReference type="Proteomes" id="UP000076874">
    <property type="component" value="Unassembled WGS sequence"/>
</dbReference>
<keyword evidence="6" id="KW-0804">Transcription</keyword>
<dbReference type="GO" id="GO:0005634">
    <property type="term" value="C:nucleus"/>
    <property type="evidence" value="ECO:0007669"/>
    <property type="project" value="UniProtKB-SubCell"/>
</dbReference>
<dbReference type="PANTHER" id="PTHR31313:SF86">
    <property type="entry name" value="ZN(2)-C6 FUNGAL-TYPE DOMAIN-CONTAINING PROTEIN"/>
    <property type="match status" value="1"/>
</dbReference>
<gene>
    <name evidence="10" type="ORF">SPI_00827</name>
</gene>
<keyword evidence="4" id="KW-0805">Transcription regulation</keyword>
<dbReference type="Gene3D" id="4.10.240.10">
    <property type="entry name" value="Zn(2)-C6 fungal-type DNA-binding domain"/>
    <property type="match status" value="1"/>
</dbReference>
<keyword evidence="11" id="KW-1185">Reference proteome</keyword>
<dbReference type="SUPFAM" id="SSF57701">
    <property type="entry name" value="Zn2/Cys6 DNA-binding domain"/>
    <property type="match status" value="1"/>
</dbReference>
<evidence type="ECO:0000256" key="2">
    <source>
        <dbReference type="ARBA" id="ARBA00022723"/>
    </source>
</evidence>
<feature type="compositionally biased region" description="Pro residues" evidence="8">
    <location>
        <begin position="815"/>
        <end position="826"/>
    </location>
</feature>
<dbReference type="InterPro" id="IPR001138">
    <property type="entry name" value="Zn2Cys6_DnaBD"/>
</dbReference>
<keyword evidence="2" id="KW-0479">Metal-binding</keyword>
<dbReference type="PANTHER" id="PTHR31313">
    <property type="entry name" value="TY1 ENHANCER ACTIVATOR"/>
    <property type="match status" value="1"/>
</dbReference>
<dbReference type="SMART" id="SM00906">
    <property type="entry name" value="Fungal_trans"/>
    <property type="match status" value="1"/>
</dbReference>
<feature type="region of interest" description="Disordered" evidence="8">
    <location>
        <begin position="796"/>
        <end position="826"/>
    </location>
</feature>
<organism evidence="10 11">
    <name type="scientific">Niveomyces insectorum RCEF 264</name>
    <dbReference type="NCBI Taxonomy" id="1081102"/>
    <lineage>
        <taxon>Eukaryota</taxon>
        <taxon>Fungi</taxon>
        <taxon>Dikarya</taxon>
        <taxon>Ascomycota</taxon>
        <taxon>Pezizomycotina</taxon>
        <taxon>Sordariomycetes</taxon>
        <taxon>Hypocreomycetidae</taxon>
        <taxon>Hypocreales</taxon>
        <taxon>Cordycipitaceae</taxon>
        <taxon>Niveomyces</taxon>
    </lineage>
</organism>
<proteinExistence type="predicted"/>
<evidence type="ECO:0000313" key="11">
    <source>
        <dbReference type="Proteomes" id="UP000076874"/>
    </source>
</evidence>